<name>A0AAV5W1D5_9BILA</name>
<dbReference type="Proteomes" id="UP001432322">
    <property type="component" value="Unassembled WGS sequence"/>
</dbReference>
<dbReference type="EMBL" id="BTSY01000004">
    <property type="protein sequence ID" value="GMT24503.1"/>
    <property type="molecule type" value="Genomic_DNA"/>
</dbReference>
<accession>A0AAV5W1D5</accession>
<feature type="non-terminal residue" evidence="1">
    <location>
        <position position="1"/>
    </location>
</feature>
<reference evidence="1" key="1">
    <citation type="submission" date="2023-10" db="EMBL/GenBank/DDBJ databases">
        <title>Genome assembly of Pristionchus species.</title>
        <authorList>
            <person name="Yoshida K."/>
            <person name="Sommer R.J."/>
        </authorList>
    </citation>
    <scope>NUCLEOTIDE SEQUENCE</scope>
    <source>
        <strain evidence="1">RS5133</strain>
    </source>
</reference>
<dbReference type="AlphaFoldDB" id="A0AAV5W1D5"/>
<protein>
    <submittedName>
        <fullName evidence="1">Uncharacterized protein</fullName>
    </submittedName>
</protein>
<gene>
    <name evidence="1" type="ORF">PFISCL1PPCAC_15800</name>
</gene>
<comment type="caution">
    <text evidence="1">The sequence shown here is derived from an EMBL/GenBank/DDBJ whole genome shotgun (WGS) entry which is preliminary data.</text>
</comment>
<evidence type="ECO:0000313" key="1">
    <source>
        <dbReference type="EMBL" id="GMT24503.1"/>
    </source>
</evidence>
<proteinExistence type="predicted"/>
<organism evidence="1 2">
    <name type="scientific">Pristionchus fissidentatus</name>
    <dbReference type="NCBI Taxonomy" id="1538716"/>
    <lineage>
        <taxon>Eukaryota</taxon>
        <taxon>Metazoa</taxon>
        <taxon>Ecdysozoa</taxon>
        <taxon>Nematoda</taxon>
        <taxon>Chromadorea</taxon>
        <taxon>Rhabditida</taxon>
        <taxon>Rhabditina</taxon>
        <taxon>Diplogasteromorpha</taxon>
        <taxon>Diplogasteroidea</taxon>
        <taxon>Neodiplogasteridae</taxon>
        <taxon>Pristionchus</taxon>
    </lineage>
</organism>
<feature type="non-terminal residue" evidence="1">
    <location>
        <position position="234"/>
    </location>
</feature>
<sequence>QMREDTMILGNPLWKECIHLWINRRLDICKLKCSDRSVLTKPPLDCVPGSSNDRQWFAGSSSLLPISESTSHRNDLSTLLARVLIAAVIERDSGNSSLFLERAEELCESSLHETRPFDVAELATVTSEDDDELIVILDAILRLRDGIRPESPLHPQRLVLQVMTANGFEEGSLLELLFDDESGATAAFPMISRLFEWATTDRLAVEGAARAWIGRHLGAGRWEEGVNEEEEEEE</sequence>
<keyword evidence="2" id="KW-1185">Reference proteome</keyword>
<evidence type="ECO:0000313" key="2">
    <source>
        <dbReference type="Proteomes" id="UP001432322"/>
    </source>
</evidence>